<keyword evidence="1" id="KW-0812">Transmembrane</keyword>
<accession>A0A1M5XV78</accession>
<dbReference type="PANTHER" id="PTHR42957">
    <property type="entry name" value="HELICASE MJ1565-RELATED"/>
    <property type="match status" value="1"/>
</dbReference>
<feature type="transmembrane region" description="Helical" evidence="1">
    <location>
        <begin position="163"/>
        <end position="181"/>
    </location>
</feature>
<dbReference type="SUPFAM" id="SSF52540">
    <property type="entry name" value="P-loop containing nucleoside triphosphate hydrolases"/>
    <property type="match status" value="1"/>
</dbReference>
<dbReference type="Pfam" id="PF01935">
    <property type="entry name" value="DUF87"/>
    <property type="match status" value="1"/>
</dbReference>
<keyword evidence="1" id="KW-0472">Membrane</keyword>
<feature type="transmembrane region" description="Helical" evidence="1">
    <location>
        <begin position="43"/>
        <end position="60"/>
    </location>
</feature>
<dbReference type="EMBL" id="LT670817">
    <property type="protein sequence ID" value="SHI03444.1"/>
    <property type="molecule type" value="Genomic_DNA"/>
</dbReference>
<sequence length="736" mass="79798">MTVFPEAGPRQRVIALIIYCGALLAIQYWIVEPHLPPGTINGLWFYSGIASLLLGSRLLNPYFTPPGDAATNAFVSCVSILAAWEAAHEKSMPLAALYWAGAYCVAVFIISIISLLLRPPLGMRSPPWLIASERFARALGAPNVIFTVVIVAAVWVFHRSQPLQVFAILTATLFIVAFAPIDRLLAFISWLNDLGTRTAPEGVIGLIAAHQSPGIVLIRQTDGAAIPAGCPLLVCDDGGPQALGVALNYVGRDEGNLLRVLTVPVPALLAQRTNAVATGVGTGVAVQLTLTPDEKAAIPAAHAASIIRRMDQFCGIVDQDTSLDFLQFEVIEDREMTEGCLVETNIAGQPVLYQVIEGLTREEIVQQKNKYGYARARARKIGRWDVTDACFRPVKWLPKINSPVFLKLAEDFVHSPTAVGHFPRTAYGVDINISEAVTHNTAVLGILGIGKSFLAIELVERMIAAGIKVICLDLTNQYSDLLNTFLDVAHETAQLDLLRLAEGRGVPHQNKEQGGTRPAFKEAMKAQLTEFLQNENQRLLRVYNPAQFDVWHQTGGLFQGSAAMASLTACEITAIISEATLDIAQQGGMTDTARICLVFEEAHSIVPEWNSVASEGDRTATAATARAILQGRKYGLGCLLITQRTANVTKTILNQCNTIFAMRTFDETGKDFLSNYIGSDYAKILPSLEARHAVLFGKASSCENPVLIRLNDRDTFVASFRAAHPPQTLPNAAVPT</sequence>
<dbReference type="InterPro" id="IPR008571">
    <property type="entry name" value="HerA-like"/>
</dbReference>
<proteinExistence type="predicted"/>
<evidence type="ECO:0000313" key="3">
    <source>
        <dbReference type="EMBL" id="SHI03444.1"/>
    </source>
</evidence>
<feature type="transmembrane region" description="Helical" evidence="1">
    <location>
        <begin position="12"/>
        <end position="31"/>
    </location>
</feature>
<organism evidence="3 4">
    <name type="scientific">Bradyrhizobium erythrophlei</name>
    <dbReference type="NCBI Taxonomy" id="1437360"/>
    <lineage>
        <taxon>Bacteria</taxon>
        <taxon>Pseudomonadati</taxon>
        <taxon>Pseudomonadota</taxon>
        <taxon>Alphaproteobacteria</taxon>
        <taxon>Hyphomicrobiales</taxon>
        <taxon>Nitrobacteraceae</taxon>
        <taxon>Bradyrhizobium</taxon>
    </lineage>
</organism>
<feature type="transmembrane region" description="Helical" evidence="1">
    <location>
        <begin position="96"/>
        <end position="117"/>
    </location>
</feature>
<dbReference type="PANTHER" id="PTHR42957:SF1">
    <property type="entry name" value="HELICASE MJ1565-RELATED"/>
    <property type="match status" value="1"/>
</dbReference>
<protein>
    <recommendedName>
        <fullName evidence="2">Helicase HerA central domain-containing protein</fullName>
    </recommendedName>
</protein>
<evidence type="ECO:0000259" key="2">
    <source>
        <dbReference type="Pfam" id="PF01935"/>
    </source>
</evidence>
<dbReference type="AlphaFoldDB" id="A0A1M5XV78"/>
<gene>
    <name evidence="3" type="ORF">SAMN05443248_7631</name>
</gene>
<name>A0A1M5XV78_9BRAD</name>
<evidence type="ECO:0000313" key="4">
    <source>
        <dbReference type="Proteomes" id="UP000189796"/>
    </source>
</evidence>
<feature type="domain" description="Helicase HerA central" evidence="2">
    <location>
        <begin position="419"/>
        <end position="482"/>
    </location>
</feature>
<dbReference type="Gene3D" id="3.40.50.300">
    <property type="entry name" value="P-loop containing nucleotide triphosphate hydrolases"/>
    <property type="match status" value="2"/>
</dbReference>
<feature type="transmembrane region" description="Helical" evidence="1">
    <location>
        <begin position="138"/>
        <end position="157"/>
    </location>
</feature>
<dbReference type="InterPro" id="IPR027417">
    <property type="entry name" value="P-loop_NTPase"/>
</dbReference>
<reference evidence="3 4" key="1">
    <citation type="submission" date="2016-11" db="EMBL/GenBank/DDBJ databases">
        <authorList>
            <person name="Jaros S."/>
            <person name="Januszkiewicz K."/>
            <person name="Wedrychowicz H."/>
        </authorList>
    </citation>
    <scope>NUCLEOTIDE SEQUENCE [LARGE SCALE GENOMIC DNA]</scope>
    <source>
        <strain evidence="3 4">GAS138</strain>
    </source>
</reference>
<keyword evidence="1" id="KW-1133">Transmembrane helix</keyword>
<dbReference type="RefSeq" id="WP_172842769.1">
    <property type="nucleotide sequence ID" value="NZ_LT670817.1"/>
</dbReference>
<dbReference type="InterPro" id="IPR002789">
    <property type="entry name" value="HerA_central"/>
</dbReference>
<dbReference type="Proteomes" id="UP000189796">
    <property type="component" value="Chromosome I"/>
</dbReference>
<evidence type="ECO:0000256" key="1">
    <source>
        <dbReference type="SAM" id="Phobius"/>
    </source>
</evidence>